<comment type="catalytic activity">
    <reaction evidence="9">
        <text>tRNA(Gly) + glycine + ATP = glycyl-tRNA(Gly) + AMP + diphosphate</text>
        <dbReference type="Rhea" id="RHEA:16013"/>
        <dbReference type="Rhea" id="RHEA-COMP:9664"/>
        <dbReference type="Rhea" id="RHEA-COMP:9683"/>
        <dbReference type="ChEBI" id="CHEBI:30616"/>
        <dbReference type="ChEBI" id="CHEBI:33019"/>
        <dbReference type="ChEBI" id="CHEBI:57305"/>
        <dbReference type="ChEBI" id="CHEBI:78442"/>
        <dbReference type="ChEBI" id="CHEBI:78522"/>
        <dbReference type="ChEBI" id="CHEBI:456215"/>
        <dbReference type="EC" id="6.1.1.14"/>
    </reaction>
</comment>
<dbReference type="InterPro" id="IPR006194">
    <property type="entry name" value="Gly-tRNA-synth_heterodimer"/>
</dbReference>
<dbReference type="PROSITE" id="PS50861">
    <property type="entry name" value="AA_TRNA_LIGASE_II_GLYAB"/>
    <property type="match status" value="1"/>
</dbReference>
<evidence type="ECO:0000256" key="10">
    <source>
        <dbReference type="SAM" id="MobiDB-lite"/>
    </source>
</evidence>
<evidence type="ECO:0000256" key="4">
    <source>
        <dbReference type="ARBA" id="ARBA00022598"/>
    </source>
</evidence>
<evidence type="ECO:0000256" key="5">
    <source>
        <dbReference type="ARBA" id="ARBA00022741"/>
    </source>
</evidence>
<evidence type="ECO:0000256" key="8">
    <source>
        <dbReference type="ARBA" id="ARBA00023146"/>
    </source>
</evidence>
<sequence length="845" mass="97758">MNNHNKTSEHNLINKDSNSLSKDSKGHVLNTIENIDKILNTENENSNEWIVEFSQESIPNSSQTFLSKWNECISKALVSQHIKGFNTTSYITKNKLVSHVTNLPFAVQKDSEEIKGPKKEIDKNIVEKFLNKYDKKKTDLYEKNGFLYIKKTYESNPINEILYEVTKESIKTMKWNEFMRWTEKQPWIRPVRRIVSLLNGMPLLWYFNEFEITTSQSFLYNLKEKTEFHANSFKDYLQKLAKKNIFLTLSEKVEKVESEISKIANASSASCNHNASNESNLCNSDSKDSNKPNEEFCIQDYKTKYYSKEDLEYISEEAESIFVHKAQSPKTNLPDQIIYEVIKGNMHIPLFEKSKVSEMNINVDQNSDQKNLCKENNDTQINDNNLNLQNNIKKVHSAELKKGYKLHSEFIVVSEKECNKFIISQKTKSLAARLNDMEFFWEKDCSTSVESYLKKLAQTTFFDSLGSLGQKQERVSNSIAYVMKILEKQIEKINSNTKLNLSTILLGDSEYKTLLKASELYQVELCMGCLDEINGLRGHLSEIFFSQHEKINCNNNENITNQKNDNEPLEIKNSNHDINIETVGKIIKNSILTKSEQNLESAILGFIDRLDTIIGFIGKGFTPTGSSDPLGIRRKALELVDLGFYLNQELICKISNEKSELVNKFPDLHALIDFLSNEYENQGITLHKTKDVIPFIEKRIEYLNTKEFNKLNNVSKLIHKSDYFWNSKNKLNEIDLFNKNGKLSEVVSIYKRLNNINLTKSEKPNKFENYKTVNIEIPENLADFSSYPSLLHLLKSELNLENLYHISKEVEEIFENVFISEDKNVQKILGLCIDKLEAYCNFGKL</sequence>
<dbReference type="GO" id="GO:0005829">
    <property type="term" value="C:cytosol"/>
    <property type="evidence" value="ECO:0007669"/>
    <property type="project" value="TreeGrafter"/>
</dbReference>
<name>A0A5C0UGY4_9PROT</name>
<keyword evidence="12" id="KW-1185">Reference proteome</keyword>
<dbReference type="InterPro" id="IPR015944">
    <property type="entry name" value="Gly-tRNA-synth_bsu"/>
</dbReference>
<dbReference type="EC" id="6.1.1.14" evidence="3"/>
<dbReference type="GO" id="GO:0006426">
    <property type="term" value="P:glycyl-tRNA aminoacylation"/>
    <property type="evidence" value="ECO:0007669"/>
    <property type="project" value="InterPro"/>
</dbReference>
<comment type="subunit">
    <text evidence="2">Tetramer of two alpha and two beta subunits.</text>
</comment>
<proteinExistence type="inferred from homology"/>
<protein>
    <recommendedName>
        <fullName evidence="3">glycine--tRNA ligase</fullName>
        <ecNumber evidence="3">6.1.1.14</ecNumber>
    </recommendedName>
</protein>
<keyword evidence="5" id="KW-0547">Nucleotide-binding</keyword>
<evidence type="ECO:0000313" key="12">
    <source>
        <dbReference type="Proteomes" id="UP000324924"/>
    </source>
</evidence>
<evidence type="ECO:0000256" key="7">
    <source>
        <dbReference type="ARBA" id="ARBA00022917"/>
    </source>
</evidence>
<evidence type="ECO:0000256" key="1">
    <source>
        <dbReference type="ARBA" id="ARBA00008226"/>
    </source>
</evidence>
<evidence type="ECO:0000256" key="6">
    <source>
        <dbReference type="ARBA" id="ARBA00022840"/>
    </source>
</evidence>
<reference evidence="11 12" key="1">
    <citation type="submission" date="2019-08" db="EMBL/GenBank/DDBJ databases">
        <title>Highly reduced genomes of protist endosymbionts show evolutionary convergence.</title>
        <authorList>
            <person name="George E."/>
            <person name="Husnik F."/>
            <person name="Tashyreva D."/>
            <person name="Prokopchuk G."/>
            <person name="Horak A."/>
            <person name="Kwong W.K."/>
            <person name="Lukes J."/>
            <person name="Keeling P.J."/>
        </authorList>
    </citation>
    <scope>NUCLEOTIDE SEQUENCE [LARGE SCALE GENOMIC DNA]</scope>
    <source>
        <strain evidence="11">1604HC</strain>
    </source>
</reference>
<comment type="similarity">
    <text evidence="1">Belongs to the class-II aminoacyl-tRNA synthetase family.</text>
</comment>
<organism evidence="11 12">
    <name type="scientific">Candidatus Nesciobacter abundans</name>
    <dbReference type="NCBI Taxonomy" id="2601668"/>
    <lineage>
        <taxon>Bacteria</taxon>
        <taxon>Pseudomonadati</taxon>
        <taxon>Pseudomonadota</taxon>
        <taxon>Alphaproteobacteria</taxon>
        <taxon>Holosporales</taxon>
        <taxon>Holosporaceae</taxon>
        <taxon>Candidatus Nesciobacter</taxon>
    </lineage>
</organism>
<feature type="region of interest" description="Disordered" evidence="10">
    <location>
        <begin position="1"/>
        <end position="25"/>
    </location>
</feature>
<evidence type="ECO:0000313" key="11">
    <source>
        <dbReference type="EMBL" id="QEK38990.1"/>
    </source>
</evidence>
<keyword evidence="7" id="KW-0648">Protein biosynthesis</keyword>
<dbReference type="PANTHER" id="PTHR30075:SF2">
    <property type="entry name" value="GLYCINE--TRNA LIGASE, CHLOROPLASTIC_MITOCHONDRIAL 2"/>
    <property type="match status" value="1"/>
</dbReference>
<dbReference type="Pfam" id="PF02092">
    <property type="entry name" value="tRNA_synt_2f"/>
    <property type="match status" value="3"/>
</dbReference>
<gene>
    <name evidence="11" type="ORF">FZC36_00885</name>
</gene>
<evidence type="ECO:0000256" key="9">
    <source>
        <dbReference type="ARBA" id="ARBA00047937"/>
    </source>
</evidence>
<feature type="compositionally biased region" description="Basic and acidic residues" evidence="10">
    <location>
        <begin position="1"/>
        <end position="13"/>
    </location>
</feature>
<keyword evidence="6" id="KW-0067">ATP-binding</keyword>
<dbReference type="PANTHER" id="PTHR30075">
    <property type="entry name" value="GLYCYL-TRNA SYNTHETASE"/>
    <property type="match status" value="1"/>
</dbReference>
<dbReference type="GO" id="GO:0005524">
    <property type="term" value="F:ATP binding"/>
    <property type="evidence" value="ECO:0007669"/>
    <property type="project" value="UniProtKB-KW"/>
</dbReference>
<dbReference type="KEGG" id="nabu:FZC36_00885"/>
<dbReference type="Proteomes" id="UP000324924">
    <property type="component" value="Chromosome"/>
</dbReference>
<dbReference type="RefSeq" id="WP_148972113.1">
    <property type="nucleotide sequence ID" value="NZ_CP043314.1"/>
</dbReference>
<dbReference type="AlphaFoldDB" id="A0A5C0UGY4"/>
<accession>A0A5C0UGY4</accession>
<keyword evidence="8" id="KW-0030">Aminoacyl-tRNA synthetase</keyword>
<dbReference type="EMBL" id="CP043314">
    <property type="protein sequence ID" value="QEK38990.1"/>
    <property type="molecule type" value="Genomic_DNA"/>
</dbReference>
<keyword evidence="4 11" id="KW-0436">Ligase</keyword>
<feature type="region of interest" description="Disordered" evidence="10">
    <location>
        <begin position="270"/>
        <end position="291"/>
    </location>
</feature>
<dbReference type="GO" id="GO:0004820">
    <property type="term" value="F:glycine-tRNA ligase activity"/>
    <property type="evidence" value="ECO:0007669"/>
    <property type="project" value="UniProtKB-EC"/>
</dbReference>
<evidence type="ECO:0000256" key="3">
    <source>
        <dbReference type="ARBA" id="ARBA00012829"/>
    </source>
</evidence>
<dbReference type="OrthoDB" id="9775440at2"/>
<feature type="compositionally biased region" description="Low complexity" evidence="10">
    <location>
        <begin position="270"/>
        <end position="280"/>
    </location>
</feature>
<evidence type="ECO:0000256" key="2">
    <source>
        <dbReference type="ARBA" id="ARBA00011209"/>
    </source>
</evidence>